<evidence type="ECO:0000313" key="1">
    <source>
        <dbReference type="EMBL" id="RDJ22613.1"/>
    </source>
</evidence>
<dbReference type="RefSeq" id="WP_114830943.1">
    <property type="nucleotide sequence ID" value="NZ_QQTO01000042.1"/>
</dbReference>
<sequence length="85" mass="9333">MTITVTDHEIRLTGRCGVDEAEALLAALSESPQNRVVLAAERIHTALWQVLVALRPSVLGEAPDRFSAEYILPLIARKDEPVVKT</sequence>
<organism evidence="1 2">
    <name type="scientific">Bosea caraganae</name>
    <dbReference type="NCBI Taxonomy" id="2763117"/>
    <lineage>
        <taxon>Bacteria</taxon>
        <taxon>Pseudomonadati</taxon>
        <taxon>Pseudomonadota</taxon>
        <taxon>Alphaproteobacteria</taxon>
        <taxon>Hyphomicrobiales</taxon>
        <taxon>Boseaceae</taxon>
        <taxon>Bosea</taxon>
    </lineage>
</organism>
<name>A0A370L2W8_9HYPH</name>
<dbReference type="Proteomes" id="UP000255207">
    <property type="component" value="Unassembled WGS sequence"/>
</dbReference>
<dbReference type="EMBL" id="QQTP01000010">
    <property type="protein sequence ID" value="RDJ22613.1"/>
    <property type="molecule type" value="Genomic_DNA"/>
</dbReference>
<dbReference type="AlphaFoldDB" id="A0A370L2W8"/>
<comment type="caution">
    <text evidence="1">The sequence shown here is derived from an EMBL/GenBank/DDBJ whole genome shotgun (WGS) entry which is preliminary data.</text>
</comment>
<proteinExistence type="predicted"/>
<protein>
    <submittedName>
        <fullName evidence="1">Uncharacterized protein</fullName>
    </submittedName>
</protein>
<gene>
    <name evidence="1" type="ORF">DWE98_19490</name>
</gene>
<evidence type="ECO:0000313" key="2">
    <source>
        <dbReference type="Proteomes" id="UP000255207"/>
    </source>
</evidence>
<dbReference type="OrthoDB" id="7585928at2"/>
<accession>A0A370L2W8</accession>
<keyword evidence="2" id="KW-1185">Reference proteome</keyword>
<reference evidence="2" key="1">
    <citation type="submission" date="2018-07" db="EMBL/GenBank/DDBJ databases">
        <authorList>
            <person name="Safronova V.I."/>
            <person name="Chirak E.R."/>
            <person name="Sazanova A.L."/>
        </authorList>
    </citation>
    <scope>NUCLEOTIDE SEQUENCE [LARGE SCALE GENOMIC DNA]</scope>
    <source>
        <strain evidence="2">RCAM04685</strain>
    </source>
</reference>